<dbReference type="RefSeq" id="WP_023052849.1">
    <property type="nucleotide sequence ID" value="NZ_AWXA01000007.1"/>
</dbReference>
<dbReference type="OrthoDB" id="1624996at2"/>
<proteinExistence type="predicted"/>
<comment type="caution">
    <text evidence="1">The sequence shown here is derived from an EMBL/GenBank/DDBJ whole genome shotgun (WGS) entry which is preliminary data.</text>
</comment>
<accession>U7UU08</accession>
<dbReference type="STRING" id="1111454.HMPREF1250_1954"/>
<evidence type="ECO:0000313" key="1">
    <source>
        <dbReference type="EMBL" id="ERT61953.1"/>
    </source>
</evidence>
<protein>
    <submittedName>
        <fullName evidence="1">Uncharacterized protein</fullName>
    </submittedName>
</protein>
<evidence type="ECO:0000313" key="2">
    <source>
        <dbReference type="Proteomes" id="UP000017090"/>
    </source>
</evidence>
<dbReference type="PATRIC" id="fig|1111454.3.peg.290"/>
<dbReference type="AlphaFoldDB" id="U7UU08"/>
<organism evidence="1 2">
    <name type="scientific">Megasphaera vaginalis</name>
    <name type="common">ex Srinivasan et al. 2021</name>
    <dbReference type="NCBI Taxonomy" id="1111454"/>
    <lineage>
        <taxon>Bacteria</taxon>
        <taxon>Bacillati</taxon>
        <taxon>Bacillota</taxon>
        <taxon>Negativicutes</taxon>
        <taxon>Veillonellales</taxon>
        <taxon>Veillonellaceae</taxon>
        <taxon>Megasphaera</taxon>
    </lineage>
</organism>
<name>U7UU08_9FIRM</name>
<keyword evidence="2" id="KW-1185">Reference proteome</keyword>
<dbReference type="EMBL" id="AWXA01000007">
    <property type="protein sequence ID" value="ERT61953.1"/>
    <property type="molecule type" value="Genomic_DNA"/>
</dbReference>
<sequence length="249" mass="27915">MLLYRRAVLWFSKDTVYILKGIRNWRFSVVSCLFDAHRIRAGTGQASGIREKGFRELSEIYGLQQYRVSIVVGGGKLIYKQTILPTASKKKAKESVFWDNTLLDQSEDLAIDIYRASKVSGQDAYRWIIGAYPLSEIRMLAEGANAYTAGLEEIDILPTLAARIFSACEGTVYLPEGNGCHVFAVNSGAVEAYEWQGERPLLPTDDMPSATAVLKKDGRWQEAVVKTTVGKVMKQWEIPYLGAFLFEKL</sequence>
<gene>
    <name evidence="1" type="ORF">HMPREF1250_1954</name>
</gene>
<dbReference type="Proteomes" id="UP000017090">
    <property type="component" value="Unassembled WGS sequence"/>
</dbReference>
<reference evidence="1 2" key="1">
    <citation type="submission" date="2013-09" db="EMBL/GenBank/DDBJ databases">
        <authorList>
            <person name="Durkin A.S."/>
            <person name="Haft D.R."/>
            <person name="McCorrison J."/>
            <person name="Torralba M."/>
            <person name="Gillis M."/>
            <person name="Haft D.H."/>
            <person name="Methe B."/>
            <person name="Sutton G."/>
            <person name="Nelson K.E."/>
        </authorList>
    </citation>
    <scope>NUCLEOTIDE SEQUENCE [LARGE SCALE GENOMIC DNA]</scope>
    <source>
        <strain evidence="1 2">BV3C16-1</strain>
    </source>
</reference>